<dbReference type="EMBL" id="CP003360">
    <property type="protein sequence ID" value="AFM24508.1"/>
    <property type="molecule type" value="Genomic_DNA"/>
</dbReference>
<evidence type="ECO:0000313" key="3">
    <source>
        <dbReference type="Proteomes" id="UP000006055"/>
    </source>
</evidence>
<proteinExistence type="predicted"/>
<dbReference type="eggNOG" id="COG3571">
    <property type="taxonomic scope" value="Bacteria"/>
</dbReference>
<evidence type="ECO:0000313" key="2">
    <source>
        <dbReference type="EMBL" id="AFM24508.1"/>
    </source>
</evidence>
<dbReference type="KEGG" id="dti:Desti_1800"/>
<dbReference type="AlphaFoldDB" id="I4C4L7"/>
<keyword evidence="2" id="KW-0378">Hydrolase</keyword>
<organism evidence="2 3">
    <name type="scientific">Desulfomonile tiedjei (strain ATCC 49306 / DSM 6799 / DCB-1)</name>
    <dbReference type="NCBI Taxonomy" id="706587"/>
    <lineage>
        <taxon>Bacteria</taxon>
        <taxon>Pseudomonadati</taxon>
        <taxon>Thermodesulfobacteriota</taxon>
        <taxon>Desulfomonilia</taxon>
        <taxon>Desulfomonilales</taxon>
        <taxon>Desulfomonilaceae</taxon>
        <taxon>Desulfomonile</taxon>
    </lineage>
</organism>
<dbReference type="Pfam" id="PF20408">
    <property type="entry name" value="Abhydrolase_11"/>
    <property type="match status" value="1"/>
</dbReference>
<evidence type="ECO:0000259" key="1">
    <source>
        <dbReference type="Pfam" id="PF20408"/>
    </source>
</evidence>
<dbReference type="Gene3D" id="3.40.50.1820">
    <property type="entry name" value="alpha/beta hydrolase"/>
    <property type="match status" value="1"/>
</dbReference>
<gene>
    <name evidence="2" type="ordered locus">Desti_1800</name>
</gene>
<dbReference type="InterPro" id="IPR046879">
    <property type="entry name" value="KANL3/Tex30_Abhydrolase"/>
</dbReference>
<accession>I4C4L7</accession>
<dbReference type="GO" id="GO:0016787">
    <property type="term" value="F:hydrolase activity"/>
    <property type="evidence" value="ECO:0007669"/>
    <property type="project" value="UniProtKB-KW"/>
</dbReference>
<protein>
    <submittedName>
        <fullName evidence="2">Alpha/beta hydrolase superfamily enzyme, predicted hydrolase</fullName>
    </submittedName>
</protein>
<dbReference type="InterPro" id="IPR026555">
    <property type="entry name" value="NSL3/Tex30"/>
</dbReference>
<dbReference type="RefSeq" id="WP_014809654.1">
    <property type="nucleotide sequence ID" value="NC_018025.1"/>
</dbReference>
<keyword evidence="3" id="KW-1185">Reference proteome</keyword>
<dbReference type="OrthoDB" id="652634at2"/>
<reference evidence="3" key="1">
    <citation type="submission" date="2012-06" db="EMBL/GenBank/DDBJ databases">
        <title>Complete sequence of chromosome of Desulfomonile tiedjei DSM 6799.</title>
        <authorList>
            <person name="Lucas S."/>
            <person name="Copeland A."/>
            <person name="Lapidus A."/>
            <person name="Glavina del Rio T."/>
            <person name="Dalin E."/>
            <person name="Tice H."/>
            <person name="Bruce D."/>
            <person name="Goodwin L."/>
            <person name="Pitluck S."/>
            <person name="Peters L."/>
            <person name="Ovchinnikova G."/>
            <person name="Zeytun A."/>
            <person name="Lu M."/>
            <person name="Kyrpides N."/>
            <person name="Mavromatis K."/>
            <person name="Ivanova N."/>
            <person name="Brettin T."/>
            <person name="Detter J.C."/>
            <person name="Han C."/>
            <person name="Larimer F."/>
            <person name="Land M."/>
            <person name="Hauser L."/>
            <person name="Markowitz V."/>
            <person name="Cheng J.-F."/>
            <person name="Hugenholtz P."/>
            <person name="Woyke T."/>
            <person name="Wu D."/>
            <person name="Spring S."/>
            <person name="Schroeder M."/>
            <person name="Brambilla E."/>
            <person name="Klenk H.-P."/>
            <person name="Eisen J.A."/>
        </authorList>
    </citation>
    <scope>NUCLEOTIDE SEQUENCE [LARGE SCALE GENOMIC DNA]</scope>
    <source>
        <strain evidence="3">ATCC 49306 / DSM 6799 / DCB-1</strain>
    </source>
</reference>
<dbReference type="SUPFAM" id="SSF53474">
    <property type="entry name" value="alpha/beta-Hydrolases"/>
    <property type="match status" value="1"/>
</dbReference>
<dbReference type="HOGENOM" id="CLU_072792_1_1_7"/>
<name>I4C4L7_DESTA</name>
<dbReference type="ESTHER" id="desta-i4c4l7">
    <property type="family name" value="NLS3-Tex30"/>
</dbReference>
<dbReference type="STRING" id="706587.Desti_1800"/>
<dbReference type="InterPro" id="IPR029058">
    <property type="entry name" value="AB_hydrolase_fold"/>
</dbReference>
<dbReference type="PANTHER" id="PTHR13136">
    <property type="entry name" value="TESTIS DEVELOPMENT PROTEIN PRTD"/>
    <property type="match status" value="1"/>
</dbReference>
<feature type="domain" description="KANL3/Tex30 alpha/beta hydrolase-like" evidence="1">
    <location>
        <begin position="30"/>
        <end position="221"/>
    </location>
</feature>
<dbReference type="PANTHER" id="PTHR13136:SF11">
    <property type="entry name" value="TESTIS-EXPRESSED PROTEIN 30"/>
    <property type="match status" value="1"/>
</dbReference>
<dbReference type="PATRIC" id="fig|706587.4.peg.2064"/>
<dbReference type="Proteomes" id="UP000006055">
    <property type="component" value="Chromosome"/>
</dbReference>
<sequence length="229" mass="24848">MIEHEIRFAAGRDLGEVSALLMRPEDVRWLLVLGHGAGAGVRSEFMTDIALSLANHGIASLRYNFPYMEQRKTAPNPQSVLVETVRSAVSAAQEHSDNLPLLAGGKSLGGRMTSIAASEATLPGVKGIVFLGFPLHAPGKPSNHRSEHLFKVGVPMLFLQGTRDSLADLSLLRPVCDRLQAQGKTVLHVIDGADHGFHVPKRSGRTDKDVLEELGKVVSDWSVQLEHTR</sequence>